<dbReference type="EMBL" id="CP083444">
    <property type="protein sequence ID" value="USP03543.1"/>
    <property type="molecule type" value="Genomic_DNA"/>
</dbReference>
<dbReference type="InterPro" id="IPR032096">
    <property type="entry name" value="DUF4815"/>
</dbReference>
<gene>
    <name evidence="3" type="ORF">LAJ60_03760</name>
    <name evidence="2" type="ORF">LAJ60_04600</name>
</gene>
<sequence>MKHESGLPFAIDRSRGKDEQQSVVFYGQRPFIQAGELNEVQTIIRGRHNRLGRLVAQEGDRVERADAFVNKETKTVTLTDGKIYIAGDIFPVAPAVLNNVSMAGRIEIGVKLQKQWSTHEDDPELLGQIPGTLAEGEPGAARETAKLVWALKEDAQDGTFFPVYILQDGVLIDQKSPSLLEPAMQAIATYDRAHGHYIVSGCRVSALGANNGCQVFSIQEGEANINGFKRKRLAALRHEEEEEFSTSVVPSETHIFSPQKEETSSKSDIQAGSYIGFSYTAPDINHHLTDLIEKYTFSPAKSEISSQSNIQAGAGIAIDSGANIAMNAGHDITNLAAYGHATPEETHIFAPQKGKTSFTFKTYYAPIANIQSLLLTKEKTVTLTRGAVASGRDGVPDKSITSFIKVVQGSKEFKEGTDFKKTGDTIDWAPVGDEPLVGSTYQVTYRYRAKITADKVTAQEITVSGGADGGDIIVSYTYKLPRIDRIGLNTRGNVVYIKGVASDQPMAPSVPDDVLSLATITNNWLETPVVVNDGTRVAPYDEMWRYFQRVLSLDRLMQLERIKSNVDSKEPVAKKGMFADPFLDDSYRDEGFQQTGAVGSGILQLAIDPTFYTAPLKAPVTLDWTNEVIIAQELTTACEKINPYQNFAPLPGTVTVDPATDFWHEQRTDWLSSVTNQLNMGWNRGRTIRNTEVHDDLINETQKQIDFLRQITLHFKIEGFGKGEILDSLTFDGVNVLPKTKLVANTKGTLEGTFKIPENIPAGTKNVVARGKGGTIATGLFTGQGVIDVKVMRRTTTVKIWTQVDPQAQVFTPDETRQITGIDFHLCKIGDQNHDLVIDLVTTENGYPTADIQAQSFYSMKDAKTGWAGTRYDVPLLVPNDRLTAFVLKTDDADHSVSLAKLGDFDAEHQRYVSSHPYVTGPRFSSVNAQSWTAHQDEALAFRVLAARYTQTEKFVDLGTFDLVDCSDLQIRAAIELPSSDCSVIFEIERNNGTVYQLLPFQLLSLTEYISEKVKLRAILKGTEKLSPVLFAPVQLIAGKIHKEATYVTRAFAFGEKARLTSYIKTFLPGGATFTLEMQLDDGAFVPLTLDETEQLAEPLWTERKFVSSDKGAKQARLKLTLTGGPAARSMVCDFGAGIL</sequence>
<accession>A0A9Q8YYV0</accession>
<protein>
    <submittedName>
        <fullName evidence="3">DUF4815 domain-containing protein</fullName>
    </submittedName>
</protein>
<evidence type="ECO:0000259" key="1">
    <source>
        <dbReference type="Pfam" id="PF16075"/>
    </source>
</evidence>
<reference evidence="3" key="1">
    <citation type="journal article" date="2022" name="Proc. Natl. Acad. Sci. U.S.A.">
        <title>Identification of the Bartonella autotransporter CFA as a protective antigen and hypervariable target of neutralizing antibodies in mice.</title>
        <authorList>
            <person name="Siewert L.K."/>
            <person name="Korotaev A."/>
            <person name="Sedzicki J."/>
            <person name="Fromm K."/>
            <person name="Pinschewer D.D."/>
            <person name="Dehio C."/>
        </authorList>
    </citation>
    <scope>NUCLEOTIDE SEQUENCE</scope>
    <source>
        <strain evidence="3">IBS296</strain>
    </source>
</reference>
<evidence type="ECO:0000313" key="4">
    <source>
        <dbReference type="Proteomes" id="UP001056980"/>
    </source>
</evidence>
<organism evidence="3 4">
    <name type="scientific">Bartonella taylorii</name>
    <dbReference type="NCBI Taxonomy" id="33046"/>
    <lineage>
        <taxon>Bacteria</taxon>
        <taxon>Pseudomonadati</taxon>
        <taxon>Pseudomonadota</taxon>
        <taxon>Alphaproteobacteria</taxon>
        <taxon>Hyphomicrobiales</taxon>
        <taxon>Bartonellaceae</taxon>
        <taxon>Bartonella</taxon>
    </lineage>
</organism>
<evidence type="ECO:0000313" key="2">
    <source>
        <dbReference type="EMBL" id="USP02177.1"/>
    </source>
</evidence>
<dbReference type="KEGG" id="btay:LAJ60_04600"/>
<feature type="domain" description="DUF4815" evidence="1">
    <location>
        <begin position="12"/>
        <end position="259"/>
    </location>
</feature>
<name>A0A9Q8YYV0_BARTA</name>
<dbReference type="EMBL" id="CP083444">
    <property type="protein sequence ID" value="USP02177.1"/>
    <property type="molecule type" value="Genomic_DNA"/>
</dbReference>
<evidence type="ECO:0000313" key="3">
    <source>
        <dbReference type="EMBL" id="USP03543.1"/>
    </source>
</evidence>
<dbReference type="AlphaFoldDB" id="A0A9Q8YYV0"/>
<dbReference type="Pfam" id="PF16075">
    <property type="entry name" value="DUF4815"/>
    <property type="match status" value="2"/>
</dbReference>
<feature type="domain" description="DUF4815" evidence="1">
    <location>
        <begin position="344"/>
        <end position="670"/>
    </location>
</feature>
<dbReference type="RefSeq" id="WP_252619296.1">
    <property type="nucleotide sequence ID" value="NZ_CP083444.1"/>
</dbReference>
<proteinExistence type="predicted"/>
<dbReference type="Proteomes" id="UP001056980">
    <property type="component" value="Chromosome"/>
</dbReference>
<dbReference type="KEGG" id="btay:LAJ60_03760"/>